<dbReference type="InterPro" id="IPR008011">
    <property type="entry name" value="Complex1_LYR_dom"/>
</dbReference>
<protein>
    <recommendedName>
        <fullName evidence="2">Complex 1 LYR protein domain-containing protein</fullName>
    </recommendedName>
</protein>
<dbReference type="InterPro" id="IPR045297">
    <property type="entry name" value="Complex1_LYR_LYRM4"/>
</dbReference>
<dbReference type="PANTHER" id="PTHR47158:SF1">
    <property type="entry name" value="OS08G0239000 PROTEIN"/>
    <property type="match status" value="1"/>
</dbReference>
<sequence length="119" mass="13629">MVIHRIRQASSTSTQSNISHSATTSTPPPLHHPSRQEILCLYRHLLRTARQYKSYNLNQYIRKRSKDAFHSHATEVDRDSIAGLYAKGCKDLEVARRQAYIQNVFSMGPLVVELNGKHK</sequence>
<evidence type="ECO:0000259" key="2">
    <source>
        <dbReference type="Pfam" id="PF05347"/>
    </source>
</evidence>
<accession>A0A507CMG7</accession>
<evidence type="ECO:0000256" key="1">
    <source>
        <dbReference type="SAM" id="MobiDB-lite"/>
    </source>
</evidence>
<organism evidence="3 4">
    <name type="scientific">Synchytrium endobioticum</name>
    <dbReference type="NCBI Taxonomy" id="286115"/>
    <lineage>
        <taxon>Eukaryota</taxon>
        <taxon>Fungi</taxon>
        <taxon>Fungi incertae sedis</taxon>
        <taxon>Chytridiomycota</taxon>
        <taxon>Chytridiomycota incertae sedis</taxon>
        <taxon>Chytridiomycetes</taxon>
        <taxon>Synchytriales</taxon>
        <taxon>Synchytriaceae</taxon>
        <taxon>Synchytrium</taxon>
    </lineage>
</organism>
<feature type="domain" description="Complex 1 LYR protein" evidence="2">
    <location>
        <begin position="36"/>
        <end position="94"/>
    </location>
</feature>
<proteinExistence type="predicted"/>
<reference evidence="3 4" key="1">
    <citation type="journal article" date="2019" name="Sci. Rep.">
        <title>Comparative genomics of chytrid fungi reveal insights into the obligate biotrophic and pathogenic lifestyle of Synchytrium endobioticum.</title>
        <authorList>
            <person name="van de Vossenberg B.T.L.H."/>
            <person name="Warris S."/>
            <person name="Nguyen H.D.T."/>
            <person name="van Gent-Pelzer M.P.E."/>
            <person name="Joly D.L."/>
            <person name="van de Geest H.C."/>
            <person name="Bonants P.J.M."/>
            <person name="Smith D.S."/>
            <person name="Levesque C.A."/>
            <person name="van der Lee T.A.J."/>
        </authorList>
    </citation>
    <scope>NUCLEOTIDE SEQUENCE [LARGE SCALE GENOMIC DNA]</scope>
    <source>
        <strain evidence="3 4">LEV6574</strain>
    </source>
</reference>
<evidence type="ECO:0000313" key="4">
    <source>
        <dbReference type="Proteomes" id="UP000320475"/>
    </source>
</evidence>
<dbReference type="CDD" id="cd20264">
    <property type="entry name" value="Complex1_LYR_LYRM4"/>
    <property type="match status" value="1"/>
</dbReference>
<dbReference type="GO" id="GO:0016226">
    <property type="term" value="P:iron-sulfur cluster assembly"/>
    <property type="evidence" value="ECO:0007669"/>
    <property type="project" value="InterPro"/>
</dbReference>
<dbReference type="PANTHER" id="PTHR47158">
    <property type="entry name" value="OS08G0239000 PROTEIN"/>
    <property type="match status" value="1"/>
</dbReference>
<name>A0A507CMG7_9FUNG</name>
<evidence type="ECO:0000313" key="3">
    <source>
        <dbReference type="EMBL" id="TPX40396.1"/>
    </source>
</evidence>
<dbReference type="Proteomes" id="UP000320475">
    <property type="component" value="Unassembled WGS sequence"/>
</dbReference>
<comment type="caution">
    <text evidence="3">The sequence shown here is derived from an EMBL/GenBank/DDBJ whole genome shotgun (WGS) entry which is preliminary data.</text>
</comment>
<feature type="region of interest" description="Disordered" evidence="1">
    <location>
        <begin position="1"/>
        <end position="32"/>
    </location>
</feature>
<dbReference type="EMBL" id="QEAM01000391">
    <property type="protein sequence ID" value="TPX40396.1"/>
    <property type="molecule type" value="Genomic_DNA"/>
</dbReference>
<dbReference type="OrthoDB" id="275715at2759"/>
<feature type="compositionally biased region" description="Low complexity" evidence="1">
    <location>
        <begin position="8"/>
        <end position="25"/>
    </location>
</feature>
<gene>
    <name evidence="3" type="ORF">SeLEV6574_g06631</name>
</gene>
<dbReference type="AlphaFoldDB" id="A0A507CMG7"/>
<dbReference type="Pfam" id="PF05347">
    <property type="entry name" value="Complex1_LYR"/>
    <property type="match status" value="1"/>
</dbReference>